<dbReference type="PROSITE" id="PS51257">
    <property type="entry name" value="PROKAR_LIPOPROTEIN"/>
    <property type="match status" value="1"/>
</dbReference>
<evidence type="ECO:0000313" key="3">
    <source>
        <dbReference type="EMBL" id="GHC41407.1"/>
    </source>
</evidence>
<feature type="signal peptide" evidence="2">
    <location>
        <begin position="1"/>
        <end position="26"/>
    </location>
</feature>
<keyword evidence="1" id="KW-0812">Transmembrane</keyword>
<evidence type="ECO:0008006" key="5">
    <source>
        <dbReference type="Google" id="ProtNLM"/>
    </source>
</evidence>
<evidence type="ECO:0000256" key="2">
    <source>
        <dbReference type="SAM" id="SignalP"/>
    </source>
</evidence>
<dbReference type="Proteomes" id="UP000644507">
    <property type="component" value="Unassembled WGS sequence"/>
</dbReference>
<feature type="chain" id="PRO_5037586956" description="PEP-CTERM protein-sorting domain-containing protein" evidence="2">
    <location>
        <begin position="27"/>
        <end position="259"/>
    </location>
</feature>
<dbReference type="EMBL" id="BMXI01000001">
    <property type="protein sequence ID" value="GHC41407.1"/>
    <property type="molecule type" value="Genomic_DNA"/>
</dbReference>
<comment type="caution">
    <text evidence="3">The sequence shown here is derived from an EMBL/GenBank/DDBJ whole genome shotgun (WGS) entry which is preliminary data.</text>
</comment>
<gene>
    <name evidence="3" type="ORF">GCM10007100_02710</name>
</gene>
<proteinExistence type="predicted"/>
<keyword evidence="1" id="KW-1133">Transmembrane helix</keyword>
<keyword evidence="4" id="KW-1185">Reference proteome</keyword>
<name>A0A918WFL0_9BACT</name>
<accession>A0A918WFL0</accession>
<sequence>MKNLKWSGLNLTGLACVALVNTGVAAVTVTDEMDELSGWSANPDWSTASGIAETSSASQLLTLSTGVPAPVNVGDFVTASIVQRVEAGATGLTLENQYATRLAIAGGDGSVAKAMWTRRQTSSGGAIWGAALSSPGTWKFGGWNSISEIGLATATSATSDWFTSELTITKAATGYDILYNVYDASNAVVWTDSSLGQDLSALSGQSTWYLNMGTEYQFTSAADLTKFEVDRAVLTSSIPEPSIALLGFFGLLGFARRRR</sequence>
<evidence type="ECO:0000256" key="1">
    <source>
        <dbReference type="SAM" id="Phobius"/>
    </source>
</evidence>
<keyword evidence="2" id="KW-0732">Signal</keyword>
<evidence type="ECO:0000313" key="4">
    <source>
        <dbReference type="Proteomes" id="UP000644507"/>
    </source>
</evidence>
<reference evidence="3" key="1">
    <citation type="journal article" date="2014" name="Int. J. Syst. Evol. Microbiol.">
        <title>Complete genome sequence of Corynebacterium casei LMG S-19264T (=DSM 44701T), isolated from a smear-ripened cheese.</title>
        <authorList>
            <consortium name="US DOE Joint Genome Institute (JGI-PGF)"/>
            <person name="Walter F."/>
            <person name="Albersmeier A."/>
            <person name="Kalinowski J."/>
            <person name="Ruckert C."/>
        </authorList>
    </citation>
    <scope>NUCLEOTIDE SEQUENCE</scope>
    <source>
        <strain evidence="3">KCTC 12988</strain>
    </source>
</reference>
<dbReference type="AlphaFoldDB" id="A0A918WFL0"/>
<keyword evidence="1" id="KW-0472">Membrane</keyword>
<feature type="transmembrane region" description="Helical" evidence="1">
    <location>
        <begin position="238"/>
        <end position="255"/>
    </location>
</feature>
<reference evidence="3" key="2">
    <citation type="submission" date="2020-09" db="EMBL/GenBank/DDBJ databases">
        <authorList>
            <person name="Sun Q."/>
            <person name="Kim S."/>
        </authorList>
    </citation>
    <scope>NUCLEOTIDE SEQUENCE</scope>
    <source>
        <strain evidence="3">KCTC 12988</strain>
    </source>
</reference>
<protein>
    <recommendedName>
        <fullName evidence="5">PEP-CTERM protein-sorting domain-containing protein</fullName>
    </recommendedName>
</protein>
<organism evidence="3 4">
    <name type="scientific">Roseibacillus persicicus</name>
    <dbReference type="NCBI Taxonomy" id="454148"/>
    <lineage>
        <taxon>Bacteria</taxon>
        <taxon>Pseudomonadati</taxon>
        <taxon>Verrucomicrobiota</taxon>
        <taxon>Verrucomicrobiia</taxon>
        <taxon>Verrucomicrobiales</taxon>
        <taxon>Verrucomicrobiaceae</taxon>
        <taxon>Roseibacillus</taxon>
    </lineage>
</organism>